<dbReference type="EMBL" id="CP022604">
    <property type="protein sequence ID" value="ASV85858.1"/>
    <property type="molecule type" value="Genomic_DNA"/>
</dbReference>
<gene>
    <name evidence="1" type="ORF">CES85_1035</name>
</gene>
<reference evidence="1 2" key="1">
    <citation type="submission" date="2017-07" db="EMBL/GenBank/DDBJ databases">
        <title>Phylogenetic study on the rhizospheric bacterium Ochrobactrum sp. A44.</title>
        <authorList>
            <person name="Krzyzanowska D.M."/>
            <person name="Ossowicki A."/>
            <person name="Rajewska M."/>
            <person name="Maciag T."/>
            <person name="Kaczynski Z."/>
            <person name="Czerwicka M."/>
            <person name="Jafra S."/>
        </authorList>
    </citation>
    <scope>NUCLEOTIDE SEQUENCE [LARGE SCALE GENOMIC DNA]</scope>
    <source>
        <strain evidence="1 2">A44</strain>
    </source>
</reference>
<evidence type="ECO:0000313" key="2">
    <source>
        <dbReference type="Proteomes" id="UP000215256"/>
    </source>
</evidence>
<accession>A0A248UGQ2</accession>
<sequence length="46" mass="5117">MVRLLTGEPAKLNGQFCSNLRRDEAQEITNYLNMLGDGDHDAPPSK</sequence>
<protein>
    <submittedName>
        <fullName evidence="1">Uncharacterized protein</fullName>
    </submittedName>
</protein>
<name>A0A248UGQ2_9HYPH</name>
<dbReference type="AlphaFoldDB" id="A0A248UGQ2"/>
<dbReference type="Proteomes" id="UP000215256">
    <property type="component" value="Chromosome 1"/>
</dbReference>
<proteinExistence type="predicted"/>
<evidence type="ECO:0000313" key="1">
    <source>
        <dbReference type="EMBL" id="ASV85858.1"/>
    </source>
</evidence>
<dbReference type="KEGG" id="och:CES85_1035"/>
<organism evidence="1 2">
    <name type="scientific">Ochrobactrum quorumnocens</name>
    <dbReference type="NCBI Taxonomy" id="271865"/>
    <lineage>
        <taxon>Bacteria</taxon>
        <taxon>Pseudomonadati</taxon>
        <taxon>Pseudomonadota</taxon>
        <taxon>Alphaproteobacteria</taxon>
        <taxon>Hyphomicrobiales</taxon>
        <taxon>Brucellaceae</taxon>
        <taxon>Brucella/Ochrobactrum group</taxon>
        <taxon>Ochrobactrum</taxon>
    </lineage>
</organism>